<dbReference type="Proteomes" id="UP000462152">
    <property type="component" value="Unassembled WGS sequence"/>
</dbReference>
<reference evidence="1 2" key="1">
    <citation type="submission" date="2019-12" db="EMBL/GenBank/DDBJ databases">
        <authorList>
            <person name="Li J."/>
            <person name="Shi Y."/>
            <person name="Xu G."/>
            <person name="Xiao D."/>
            <person name="Ran X."/>
        </authorList>
    </citation>
    <scope>NUCLEOTIDE SEQUENCE [LARGE SCALE GENOMIC DNA]</scope>
    <source>
        <strain evidence="1 2">JCM 15915</strain>
    </source>
</reference>
<accession>A0A7M3SW61</accession>
<gene>
    <name evidence="1" type="ORF">GMA10_12540</name>
</gene>
<dbReference type="RefSeq" id="WP_129316087.1">
    <property type="nucleotide sequence ID" value="NZ_WOGT01000012.1"/>
</dbReference>
<dbReference type="Gene3D" id="3.40.50.300">
    <property type="entry name" value="P-loop containing nucleotide triphosphate hydrolases"/>
    <property type="match status" value="1"/>
</dbReference>
<dbReference type="PIRSF" id="PIRSF009320">
    <property type="entry name" value="Nuc_binding_HP_1000"/>
    <property type="match status" value="1"/>
</dbReference>
<protein>
    <submittedName>
        <fullName evidence="1">AAA family ATPase</fullName>
    </submittedName>
</protein>
<organism evidence="1 2">
    <name type="scientific">Rothia koreensis</name>
    <dbReference type="NCBI Taxonomy" id="592378"/>
    <lineage>
        <taxon>Bacteria</taxon>
        <taxon>Bacillati</taxon>
        <taxon>Actinomycetota</taxon>
        <taxon>Actinomycetes</taxon>
        <taxon>Micrococcales</taxon>
        <taxon>Micrococcaceae</taxon>
        <taxon>Rothia</taxon>
    </lineage>
</organism>
<dbReference type="CDD" id="cd02042">
    <property type="entry name" value="ParAB_family"/>
    <property type="match status" value="1"/>
</dbReference>
<name>A0A7M3SW61_9MICC</name>
<sequence length="220" mass="24346">MEGVLMAVITIANVKGGCMKSTSAINLAVELHHRDYRVLLIDADSSVKSVSRWEQDRQETGQDTIPVLEKTGNLAKQLKALSHDYDAVIVDVPGFDSTEMRTALLASDVVLVPVFPSQFDVDTTTTEMRHVLDQAEEFNPDLKELVILTKVDTHPFGDEASSAREILTRHFPLATTELHERKIYRTTAADGSSVIEAGSSKARTEFRSLTDELLPHLTIN</sequence>
<comment type="caution">
    <text evidence="1">The sequence shown here is derived from an EMBL/GenBank/DDBJ whole genome shotgun (WGS) entry which is preliminary data.</text>
</comment>
<dbReference type="AlphaFoldDB" id="A0A7M3SW61"/>
<keyword evidence="2" id="KW-1185">Reference proteome</keyword>
<dbReference type="PANTHER" id="PTHR13696">
    <property type="entry name" value="P-LOOP CONTAINING NUCLEOSIDE TRIPHOSPHATE HYDROLASE"/>
    <property type="match status" value="1"/>
</dbReference>
<dbReference type="EMBL" id="WOGT01000012">
    <property type="protein sequence ID" value="MUN56026.1"/>
    <property type="molecule type" value="Genomic_DNA"/>
</dbReference>
<evidence type="ECO:0000313" key="2">
    <source>
        <dbReference type="Proteomes" id="UP000462152"/>
    </source>
</evidence>
<proteinExistence type="predicted"/>
<evidence type="ECO:0000313" key="1">
    <source>
        <dbReference type="EMBL" id="MUN56026.1"/>
    </source>
</evidence>
<dbReference type="Pfam" id="PF07015">
    <property type="entry name" value="VirC1"/>
    <property type="match status" value="1"/>
</dbReference>
<dbReference type="InterPro" id="IPR050678">
    <property type="entry name" value="DNA_Partitioning_ATPase"/>
</dbReference>
<dbReference type="InterPro" id="IPR009744">
    <property type="entry name" value="VirC1"/>
</dbReference>
<dbReference type="SUPFAM" id="SSF52540">
    <property type="entry name" value="P-loop containing nucleoside triphosphate hydrolases"/>
    <property type="match status" value="1"/>
</dbReference>
<dbReference type="PANTHER" id="PTHR13696:SF96">
    <property type="entry name" value="COBQ_COBB_MIND_PARA NUCLEOTIDE BINDING DOMAIN-CONTAINING PROTEIN"/>
    <property type="match status" value="1"/>
</dbReference>
<dbReference type="InterPro" id="IPR027417">
    <property type="entry name" value="P-loop_NTPase"/>
</dbReference>